<dbReference type="InterPro" id="IPR036890">
    <property type="entry name" value="HATPase_C_sf"/>
</dbReference>
<evidence type="ECO:0000256" key="5">
    <source>
        <dbReference type="ARBA" id="ARBA00022679"/>
    </source>
</evidence>
<dbReference type="InterPro" id="IPR005467">
    <property type="entry name" value="His_kinase_dom"/>
</dbReference>
<dbReference type="InterPro" id="IPR050351">
    <property type="entry name" value="BphY/WalK/GraS-like"/>
</dbReference>
<dbReference type="SUPFAM" id="SSF47384">
    <property type="entry name" value="Homodimeric domain of signal transducing histidine kinase"/>
    <property type="match status" value="1"/>
</dbReference>
<dbReference type="Gene3D" id="1.10.287.130">
    <property type="match status" value="1"/>
</dbReference>
<keyword evidence="8" id="KW-0067">ATP-binding</keyword>
<dbReference type="InterPro" id="IPR003594">
    <property type="entry name" value="HATPase_dom"/>
</dbReference>
<dbReference type="InterPro" id="IPR036097">
    <property type="entry name" value="HisK_dim/P_sf"/>
</dbReference>
<proteinExistence type="predicted"/>
<evidence type="ECO:0000313" key="12">
    <source>
        <dbReference type="Proteomes" id="UP000187412"/>
    </source>
</evidence>
<comment type="caution">
    <text evidence="11">The sequence shown here is derived from an EMBL/GenBank/DDBJ whole genome shotgun (WGS) entry which is preliminary data.</text>
</comment>
<evidence type="ECO:0000256" key="8">
    <source>
        <dbReference type="ARBA" id="ARBA00022840"/>
    </source>
</evidence>
<dbReference type="Pfam" id="PF02518">
    <property type="entry name" value="HATPase_c"/>
    <property type="match status" value="1"/>
</dbReference>
<dbReference type="SUPFAM" id="SSF55874">
    <property type="entry name" value="ATPase domain of HSP90 chaperone/DNA topoisomerase II/histidine kinase"/>
    <property type="match status" value="1"/>
</dbReference>
<evidence type="ECO:0000256" key="1">
    <source>
        <dbReference type="ARBA" id="ARBA00000085"/>
    </source>
</evidence>
<evidence type="ECO:0000313" key="11">
    <source>
        <dbReference type="EMBL" id="OMD45399.1"/>
    </source>
</evidence>
<evidence type="ECO:0000256" key="9">
    <source>
        <dbReference type="ARBA" id="ARBA00023012"/>
    </source>
</evidence>
<comment type="subcellular location">
    <subcellularLocation>
        <location evidence="2">Membrane</location>
    </subcellularLocation>
</comment>
<dbReference type="EC" id="2.7.13.3" evidence="3"/>
<dbReference type="PANTHER" id="PTHR45453">
    <property type="entry name" value="PHOSPHATE REGULON SENSOR PROTEIN PHOR"/>
    <property type="match status" value="1"/>
</dbReference>
<evidence type="ECO:0000256" key="2">
    <source>
        <dbReference type="ARBA" id="ARBA00004370"/>
    </source>
</evidence>
<accession>A0ABX3H4Q8</accession>
<name>A0ABX3H4Q8_PAEBO</name>
<dbReference type="CDD" id="cd00075">
    <property type="entry name" value="HATPase"/>
    <property type="match status" value="1"/>
</dbReference>
<organism evidence="11 12">
    <name type="scientific">Paenibacillus borealis</name>
    <dbReference type="NCBI Taxonomy" id="160799"/>
    <lineage>
        <taxon>Bacteria</taxon>
        <taxon>Bacillati</taxon>
        <taxon>Bacillota</taxon>
        <taxon>Bacilli</taxon>
        <taxon>Bacillales</taxon>
        <taxon>Paenibacillaceae</taxon>
        <taxon>Paenibacillus</taxon>
    </lineage>
</organism>
<keyword evidence="4" id="KW-0597">Phosphoprotein</keyword>
<evidence type="ECO:0000256" key="3">
    <source>
        <dbReference type="ARBA" id="ARBA00012438"/>
    </source>
</evidence>
<gene>
    <name evidence="11" type="ORF">BSK56_19965</name>
</gene>
<reference evidence="11 12" key="1">
    <citation type="submission" date="2016-10" db="EMBL/GenBank/DDBJ databases">
        <title>Paenibacillus species isolates.</title>
        <authorList>
            <person name="Beno S.M."/>
        </authorList>
    </citation>
    <scope>NUCLEOTIDE SEQUENCE [LARGE SCALE GENOMIC DNA]</scope>
    <source>
        <strain evidence="11 12">FSL H7-0744</strain>
    </source>
</reference>
<dbReference type="CDD" id="cd00082">
    <property type="entry name" value="HisKA"/>
    <property type="match status" value="1"/>
</dbReference>
<dbReference type="EMBL" id="MPTB01000026">
    <property type="protein sequence ID" value="OMD45399.1"/>
    <property type="molecule type" value="Genomic_DNA"/>
</dbReference>
<dbReference type="Pfam" id="PF00512">
    <property type="entry name" value="HisKA"/>
    <property type="match status" value="1"/>
</dbReference>
<keyword evidence="7" id="KW-0418">Kinase</keyword>
<evidence type="ECO:0000256" key="7">
    <source>
        <dbReference type="ARBA" id="ARBA00022777"/>
    </source>
</evidence>
<keyword evidence="12" id="KW-1185">Reference proteome</keyword>
<dbReference type="InterPro" id="IPR003661">
    <property type="entry name" value="HisK_dim/P_dom"/>
</dbReference>
<protein>
    <recommendedName>
        <fullName evidence="3">histidine kinase</fullName>
        <ecNumber evidence="3">2.7.13.3</ecNumber>
    </recommendedName>
</protein>
<dbReference type="PROSITE" id="PS50109">
    <property type="entry name" value="HIS_KIN"/>
    <property type="match status" value="1"/>
</dbReference>
<evidence type="ECO:0000259" key="10">
    <source>
        <dbReference type="PROSITE" id="PS50109"/>
    </source>
</evidence>
<dbReference type="SMART" id="SM00387">
    <property type="entry name" value="HATPase_c"/>
    <property type="match status" value="1"/>
</dbReference>
<dbReference type="PANTHER" id="PTHR45453:SF1">
    <property type="entry name" value="PHOSPHATE REGULON SENSOR PROTEIN PHOR"/>
    <property type="match status" value="1"/>
</dbReference>
<sequence>MHLALVITAALTAALFLIPYILQRRSIMQVRKQLAEVDHPPTQHLNVKLPLPGREMEQLVVAINRQLDQRRKEQVTHQSRELAIKQEIANISHDLRTPLTSMQGYANLLKDPAIPIAERQEYLDIILHKMTVMNNIVESFYELSSLESGDYPMDMQPLYLYSLLSEVILAFHTDLVQKNIEVQLNLDEAVRTIWLDEKAMIRIFSNVLQNVLRYAKNRLTISLFTEDHKVMIIFANDTDHIHEQDLPKLFERTYTSDHSRASGQLGLGLSIVKQLVEKQGGSLGAALEDGEFQLVLTFGE</sequence>
<dbReference type="Proteomes" id="UP000187412">
    <property type="component" value="Unassembled WGS sequence"/>
</dbReference>
<evidence type="ECO:0000256" key="6">
    <source>
        <dbReference type="ARBA" id="ARBA00022741"/>
    </source>
</evidence>
<comment type="catalytic activity">
    <reaction evidence="1">
        <text>ATP + protein L-histidine = ADP + protein N-phospho-L-histidine.</text>
        <dbReference type="EC" id="2.7.13.3"/>
    </reaction>
</comment>
<dbReference type="PRINTS" id="PR01780">
    <property type="entry name" value="LANTIREGPROT"/>
</dbReference>
<keyword evidence="6" id="KW-0547">Nucleotide-binding</keyword>
<dbReference type="RefSeq" id="WP_076112458.1">
    <property type="nucleotide sequence ID" value="NZ_MPTB01000026.1"/>
</dbReference>
<feature type="domain" description="Histidine kinase" evidence="10">
    <location>
        <begin position="90"/>
        <end position="300"/>
    </location>
</feature>
<keyword evidence="9" id="KW-0902">Two-component regulatory system</keyword>
<evidence type="ECO:0000256" key="4">
    <source>
        <dbReference type="ARBA" id="ARBA00022553"/>
    </source>
</evidence>
<dbReference type="InterPro" id="IPR008358">
    <property type="entry name" value="Sig_transdc_His_kin/Pase_MprB"/>
</dbReference>
<dbReference type="SMART" id="SM00388">
    <property type="entry name" value="HisKA"/>
    <property type="match status" value="1"/>
</dbReference>
<keyword evidence="5" id="KW-0808">Transferase</keyword>
<dbReference type="Gene3D" id="3.30.565.10">
    <property type="entry name" value="Histidine kinase-like ATPase, C-terminal domain"/>
    <property type="match status" value="1"/>
</dbReference>